<organism evidence="11 12">
    <name type="scientific">Proteus alimentorum</name>
    <dbReference type="NCBI Taxonomy" id="1973495"/>
    <lineage>
        <taxon>Bacteria</taxon>
        <taxon>Pseudomonadati</taxon>
        <taxon>Pseudomonadota</taxon>
        <taxon>Gammaproteobacteria</taxon>
        <taxon>Enterobacterales</taxon>
        <taxon>Morganellaceae</taxon>
        <taxon>Proteus</taxon>
    </lineage>
</organism>
<sequence>MNFKRFIFKRLIQVVPMLIIVSILAFILSHISAGDIAEITLRSKGIIPTPDSIAAVRTELGLDRPLYIQYLSWLAHTLQGDFGTSIQSGLPVSQEIMDRFPATLKLALVSTLFAIILCVPIALVSVRFKDTPIDHGIRFLTTVAATLPDFCLGLLLLYIFAIQLHFAPVIAGDSMQNILLPALTLSAGYAAMYTRILRNNLIEVSYTDYIRAARARGLGKTAALFRHGLKNAVLPCMTLIGVNFGKLLGGQFACETIFSWNGIGKFAVDSIRLKDLPVIQGYIVVVAVTYIVINLLIDVLYVFIDPKIMME</sequence>
<dbReference type="InterPro" id="IPR000515">
    <property type="entry name" value="MetI-like"/>
</dbReference>
<comment type="caution">
    <text evidence="11">The sequence shown here is derived from an EMBL/GenBank/DDBJ whole genome shotgun (WGS) entry which is preliminary data.</text>
</comment>
<reference evidence="11 12" key="1">
    <citation type="submission" date="2020-11" db="EMBL/GenBank/DDBJ databases">
        <title>Enhanced detection system for hospital associated transmission using whole genome sequencing surveillance.</title>
        <authorList>
            <person name="Harrison L.H."/>
            <person name="Van Tyne D."/>
            <person name="Marsh J.W."/>
            <person name="Griffith M.P."/>
            <person name="Snyder D.J."/>
            <person name="Cooper V.S."/>
            <person name="Mustapha M."/>
        </authorList>
    </citation>
    <scope>NUCLEOTIDE SEQUENCE [LARGE SCALE GENOMIC DNA]</scope>
    <source>
        <strain evidence="11 12">PR00075</strain>
    </source>
</reference>
<dbReference type="RefSeq" id="WP_196568777.1">
    <property type="nucleotide sequence ID" value="NZ_JADRYY010000048.1"/>
</dbReference>
<dbReference type="Pfam" id="PF00528">
    <property type="entry name" value="BPD_transp_1"/>
    <property type="match status" value="1"/>
</dbReference>
<evidence type="ECO:0000256" key="6">
    <source>
        <dbReference type="ARBA" id="ARBA00022989"/>
    </source>
</evidence>
<dbReference type="Gene3D" id="1.10.3720.10">
    <property type="entry name" value="MetI-like"/>
    <property type="match status" value="1"/>
</dbReference>
<feature type="domain" description="ABC transmembrane type-1" evidence="10">
    <location>
        <begin position="100"/>
        <end position="301"/>
    </location>
</feature>
<dbReference type="InterPro" id="IPR035906">
    <property type="entry name" value="MetI-like_sf"/>
</dbReference>
<evidence type="ECO:0000313" key="12">
    <source>
        <dbReference type="Proteomes" id="UP000614721"/>
    </source>
</evidence>
<evidence type="ECO:0000259" key="10">
    <source>
        <dbReference type="PROSITE" id="PS50928"/>
    </source>
</evidence>
<dbReference type="SUPFAM" id="SSF161098">
    <property type="entry name" value="MetI-like"/>
    <property type="match status" value="1"/>
</dbReference>
<feature type="transmembrane region" description="Helical" evidence="9">
    <location>
        <begin position="106"/>
        <end position="128"/>
    </location>
</feature>
<feature type="transmembrane region" description="Helical" evidence="9">
    <location>
        <begin position="140"/>
        <end position="166"/>
    </location>
</feature>
<dbReference type="CDD" id="cd06261">
    <property type="entry name" value="TM_PBP2"/>
    <property type="match status" value="1"/>
</dbReference>
<keyword evidence="6 9" id="KW-1133">Transmembrane helix</keyword>
<feature type="transmembrane region" description="Helical" evidence="9">
    <location>
        <begin position="178"/>
        <end position="197"/>
    </location>
</feature>
<evidence type="ECO:0000256" key="5">
    <source>
        <dbReference type="ARBA" id="ARBA00022692"/>
    </source>
</evidence>
<evidence type="ECO:0000256" key="9">
    <source>
        <dbReference type="RuleBase" id="RU363032"/>
    </source>
</evidence>
<feature type="transmembrane region" description="Helical" evidence="9">
    <location>
        <begin position="282"/>
        <end position="304"/>
    </location>
</feature>
<evidence type="ECO:0000256" key="1">
    <source>
        <dbReference type="ARBA" id="ARBA00004429"/>
    </source>
</evidence>
<dbReference type="InterPro" id="IPR045621">
    <property type="entry name" value="BPD_transp_1_N"/>
</dbReference>
<feature type="transmembrane region" description="Helical" evidence="9">
    <location>
        <begin position="12"/>
        <end position="33"/>
    </location>
</feature>
<dbReference type="Pfam" id="PF19300">
    <property type="entry name" value="BPD_transp_1_N"/>
    <property type="match status" value="1"/>
</dbReference>
<name>A0ABS0IY02_9GAMM</name>
<accession>A0ABS0IY02</accession>
<keyword evidence="3" id="KW-1003">Cell membrane</keyword>
<evidence type="ECO:0000313" key="11">
    <source>
        <dbReference type="EMBL" id="MBG2880217.1"/>
    </source>
</evidence>
<evidence type="ECO:0000256" key="7">
    <source>
        <dbReference type="ARBA" id="ARBA00023136"/>
    </source>
</evidence>
<keyword evidence="7 9" id="KW-0472">Membrane</keyword>
<dbReference type="Proteomes" id="UP000614721">
    <property type="component" value="Unassembled WGS sequence"/>
</dbReference>
<evidence type="ECO:0000256" key="3">
    <source>
        <dbReference type="ARBA" id="ARBA00022475"/>
    </source>
</evidence>
<evidence type="ECO:0000256" key="4">
    <source>
        <dbReference type="ARBA" id="ARBA00022519"/>
    </source>
</evidence>
<dbReference type="PANTHER" id="PTHR43163">
    <property type="entry name" value="DIPEPTIDE TRANSPORT SYSTEM PERMEASE PROTEIN DPPB-RELATED"/>
    <property type="match status" value="1"/>
</dbReference>
<keyword evidence="4" id="KW-0997">Cell inner membrane</keyword>
<protein>
    <submittedName>
        <fullName evidence="11">ABC transporter permease</fullName>
    </submittedName>
</protein>
<keyword evidence="2 9" id="KW-0813">Transport</keyword>
<keyword evidence="12" id="KW-1185">Reference proteome</keyword>
<evidence type="ECO:0000256" key="2">
    <source>
        <dbReference type="ARBA" id="ARBA00022448"/>
    </source>
</evidence>
<keyword evidence="5 9" id="KW-0812">Transmembrane</keyword>
<dbReference type="PROSITE" id="PS50928">
    <property type="entry name" value="ABC_TM1"/>
    <property type="match status" value="1"/>
</dbReference>
<dbReference type="EMBL" id="JADSJP010000021">
    <property type="protein sequence ID" value="MBG2880217.1"/>
    <property type="molecule type" value="Genomic_DNA"/>
</dbReference>
<comment type="similarity">
    <text evidence="8">Belongs to the binding-protein-dependent transport system permease family. OppBC subfamily.</text>
</comment>
<proteinExistence type="inferred from homology"/>
<dbReference type="PANTHER" id="PTHR43163:SF6">
    <property type="entry name" value="DIPEPTIDE TRANSPORT SYSTEM PERMEASE PROTEIN DPPB-RELATED"/>
    <property type="match status" value="1"/>
</dbReference>
<comment type="subcellular location">
    <subcellularLocation>
        <location evidence="1">Cell inner membrane</location>
        <topology evidence="1">Multi-pass membrane protein</topology>
    </subcellularLocation>
    <subcellularLocation>
        <location evidence="9">Cell membrane</location>
        <topology evidence="9">Multi-pass membrane protein</topology>
    </subcellularLocation>
</comment>
<evidence type="ECO:0000256" key="8">
    <source>
        <dbReference type="ARBA" id="ARBA00024202"/>
    </source>
</evidence>
<gene>
    <name evidence="11" type="ORF">I4902_13185</name>
</gene>